<dbReference type="InterPro" id="IPR036259">
    <property type="entry name" value="MFS_trans_sf"/>
</dbReference>
<feature type="region of interest" description="Disordered" evidence="2">
    <location>
        <begin position="1"/>
        <end position="56"/>
    </location>
</feature>
<dbReference type="GO" id="GO:0090482">
    <property type="term" value="F:vitamin transmembrane transporter activity"/>
    <property type="evidence" value="ECO:0007669"/>
    <property type="project" value="InterPro"/>
</dbReference>
<dbReference type="Gene3D" id="1.20.1250.20">
    <property type="entry name" value="MFS general substrate transporter like domains"/>
    <property type="match status" value="1"/>
</dbReference>
<dbReference type="EMBL" id="BEYU01000148">
    <property type="protein sequence ID" value="GBG33226.1"/>
    <property type="molecule type" value="Genomic_DNA"/>
</dbReference>
<feature type="transmembrane region" description="Helical" evidence="3">
    <location>
        <begin position="288"/>
        <end position="307"/>
    </location>
</feature>
<dbReference type="InParanoid" id="A0A2R5GQR7"/>
<name>A0A2R5GQR7_9STRA</name>
<dbReference type="PANTHER" id="PTHR10686">
    <property type="entry name" value="FOLATE TRANSPORTER"/>
    <property type="match status" value="1"/>
</dbReference>
<feature type="compositionally biased region" description="Basic and acidic residues" evidence="2">
    <location>
        <begin position="26"/>
        <end position="47"/>
    </location>
</feature>
<dbReference type="SUPFAM" id="SSF103473">
    <property type="entry name" value="MFS general substrate transporter"/>
    <property type="match status" value="1"/>
</dbReference>
<dbReference type="Pfam" id="PF01770">
    <property type="entry name" value="Folate_carrier"/>
    <property type="match status" value="1"/>
</dbReference>
<keyword evidence="3" id="KW-0812">Transmembrane</keyword>
<proteinExistence type="inferred from homology"/>
<feature type="transmembrane region" description="Helical" evidence="3">
    <location>
        <begin position="411"/>
        <end position="430"/>
    </location>
</feature>
<evidence type="ECO:0000313" key="5">
    <source>
        <dbReference type="Proteomes" id="UP000241890"/>
    </source>
</evidence>
<protein>
    <submittedName>
        <fullName evidence="4">Folate transporter 1</fullName>
    </submittedName>
</protein>
<dbReference type="InterPro" id="IPR002666">
    <property type="entry name" value="Folate_carrier"/>
</dbReference>
<gene>
    <name evidence="4" type="ORF">FCC1311_094502</name>
</gene>
<evidence type="ECO:0000256" key="1">
    <source>
        <dbReference type="ARBA" id="ARBA00005773"/>
    </source>
</evidence>
<dbReference type="OrthoDB" id="1910514at2759"/>
<dbReference type="GO" id="GO:0005886">
    <property type="term" value="C:plasma membrane"/>
    <property type="evidence" value="ECO:0007669"/>
    <property type="project" value="TreeGrafter"/>
</dbReference>
<feature type="transmembrane region" description="Helical" evidence="3">
    <location>
        <begin position="193"/>
        <end position="213"/>
    </location>
</feature>
<keyword evidence="3" id="KW-0472">Membrane</keyword>
<organism evidence="4 5">
    <name type="scientific">Hondaea fermentalgiana</name>
    <dbReference type="NCBI Taxonomy" id="2315210"/>
    <lineage>
        <taxon>Eukaryota</taxon>
        <taxon>Sar</taxon>
        <taxon>Stramenopiles</taxon>
        <taxon>Bigyra</taxon>
        <taxon>Labyrinthulomycetes</taxon>
        <taxon>Thraustochytrida</taxon>
        <taxon>Thraustochytriidae</taxon>
        <taxon>Hondaea</taxon>
    </lineage>
</organism>
<sequence length="489" mass="53093">MAAQHQARGSDLELTNGDVVDVYGDGDARGAEVPDGRDAEKMHGRGGDDDDDDEEAEAAAQAALFAGWKTRALRIGMVGALVNCQPSEPYLSKYLLEDKGLTEDEVNLYVWPTNTISTLVFLIPAGLLAERIGYWRVILLGLLFRVATRCLLIWGEGLDPMVAMQVTYSGAIACTSVLYASVLLVVPKVRAAHASALVYSMYHFGNVIGSLMGEGIERATGNLRLLFFISFGFTLSGLVFFLVLFPKLPARKALGLLFDTSKISFKHASSSVKNEVANFLAFGNPVKLWTAAAMFSFASTFMWGNYYQVLFYDIDPDTSFGFLEMGLELCNAIGSLTPLIIAYHRDATALERYSAPLAILACVVIGSMETASAEINVVGPLYAFAIIRSLASASLEVALQTVVGTDKNTKRYALFLTSIQMFGLTSAVIVQRIGKALVFDALKFVLCGAFLNAIGAFAVLCTWAYLHFSHNTVVDEGFESMQTRAEPEL</sequence>
<feature type="transmembrane region" description="Helical" evidence="3">
    <location>
        <begin position="442"/>
        <end position="466"/>
    </location>
</feature>
<dbReference type="Proteomes" id="UP000241890">
    <property type="component" value="Unassembled WGS sequence"/>
</dbReference>
<accession>A0A2R5GQR7</accession>
<feature type="transmembrane region" description="Helical" evidence="3">
    <location>
        <begin position="134"/>
        <end position="154"/>
    </location>
</feature>
<keyword evidence="5" id="KW-1185">Reference proteome</keyword>
<comment type="similarity">
    <text evidence="1">Belongs to the reduced folate carrier (RFC) transporter (TC 2.A.48) family.</text>
</comment>
<keyword evidence="3" id="KW-1133">Transmembrane helix</keyword>
<evidence type="ECO:0000256" key="3">
    <source>
        <dbReference type="SAM" id="Phobius"/>
    </source>
</evidence>
<feature type="transmembrane region" description="Helical" evidence="3">
    <location>
        <begin position="225"/>
        <end position="245"/>
    </location>
</feature>
<evidence type="ECO:0000313" key="4">
    <source>
        <dbReference type="EMBL" id="GBG33226.1"/>
    </source>
</evidence>
<dbReference type="PANTHER" id="PTHR10686:SF18">
    <property type="entry name" value="IP11787P-RELATED"/>
    <property type="match status" value="1"/>
</dbReference>
<comment type="caution">
    <text evidence="4">The sequence shown here is derived from an EMBL/GenBank/DDBJ whole genome shotgun (WGS) entry which is preliminary data.</text>
</comment>
<reference evidence="4 5" key="1">
    <citation type="submission" date="2017-12" db="EMBL/GenBank/DDBJ databases">
        <title>Sequencing, de novo assembly and annotation of complete genome of a new Thraustochytrid species, strain FCC1311.</title>
        <authorList>
            <person name="Sedici K."/>
            <person name="Godart F."/>
            <person name="Aiese Cigliano R."/>
            <person name="Sanseverino W."/>
            <person name="Barakat M."/>
            <person name="Ortet P."/>
            <person name="Marechal E."/>
            <person name="Cagnac O."/>
            <person name="Amato A."/>
        </authorList>
    </citation>
    <scope>NUCLEOTIDE SEQUENCE [LARGE SCALE GENOMIC DNA]</scope>
</reference>
<feature type="transmembrane region" description="Helical" evidence="3">
    <location>
        <begin position="319"/>
        <end position="343"/>
    </location>
</feature>
<dbReference type="AlphaFoldDB" id="A0A2R5GQR7"/>
<evidence type="ECO:0000256" key="2">
    <source>
        <dbReference type="SAM" id="MobiDB-lite"/>
    </source>
</evidence>
<feature type="transmembrane region" description="Helical" evidence="3">
    <location>
        <begin position="166"/>
        <end position="186"/>
    </location>
</feature>